<gene>
    <name evidence="1" type="ORF">MNBD_BACTEROID06-1058</name>
</gene>
<sequence>MPIKSYIAFPSSGKKNQLIKVLKNTKHCEVLPSSNKNVLVLVTDTQNDQQEETLQQILDKIEEIEHLNLVSGFSEKATQL</sequence>
<dbReference type="EMBL" id="UOES01000067">
    <property type="protein sequence ID" value="VAW26134.1"/>
    <property type="molecule type" value="Genomic_DNA"/>
</dbReference>
<protein>
    <submittedName>
        <fullName evidence="1">Uncharacterized protein</fullName>
    </submittedName>
</protein>
<organism evidence="1">
    <name type="scientific">hydrothermal vent metagenome</name>
    <dbReference type="NCBI Taxonomy" id="652676"/>
    <lineage>
        <taxon>unclassified sequences</taxon>
        <taxon>metagenomes</taxon>
        <taxon>ecological metagenomes</taxon>
    </lineage>
</organism>
<evidence type="ECO:0000313" key="1">
    <source>
        <dbReference type="EMBL" id="VAW26134.1"/>
    </source>
</evidence>
<name>A0A3B0V1V8_9ZZZZ</name>
<accession>A0A3B0V1V8</accession>
<proteinExistence type="predicted"/>
<dbReference type="AlphaFoldDB" id="A0A3B0V1V8"/>
<reference evidence="1" key="1">
    <citation type="submission" date="2018-06" db="EMBL/GenBank/DDBJ databases">
        <authorList>
            <person name="Zhirakovskaya E."/>
        </authorList>
    </citation>
    <scope>NUCLEOTIDE SEQUENCE</scope>
</reference>